<dbReference type="InterPro" id="IPR036616">
    <property type="entry name" value="Poly(ADP-ribose)pol_reg_dom_sf"/>
</dbReference>
<dbReference type="Pfam" id="PF08487">
    <property type="entry name" value="VIT"/>
    <property type="match status" value="1"/>
</dbReference>
<dbReference type="SUPFAM" id="SSF52113">
    <property type="entry name" value="BRCT domain"/>
    <property type="match status" value="1"/>
</dbReference>
<evidence type="ECO:0000259" key="13">
    <source>
        <dbReference type="PROSITE" id="PS51060"/>
    </source>
</evidence>
<dbReference type="Pfam" id="PF26166">
    <property type="entry name" value="WGR-like_PARP4"/>
    <property type="match status" value="1"/>
</dbReference>
<dbReference type="InterPro" id="IPR058904">
    <property type="entry name" value="PARP4_MVP-ID"/>
</dbReference>
<evidence type="ECO:0000256" key="2">
    <source>
        <dbReference type="ARBA" id="ARBA00022676"/>
    </source>
</evidence>
<dbReference type="Pfam" id="PF00533">
    <property type="entry name" value="BRCT"/>
    <property type="match status" value="1"/>
</dbReference>
<dbReference type="CDD" id="cd01437">
    <property type="entry name" value="parp_like"/>
    <property type="match status" value="1"/>
</dbReference>
<dbReference type="PROSITE" id="PS51059">
    <property type="entry name" value="PARP_CATALYTIC"/>
    <property type="match status" value="1"/>
</dbReference>
<reference evidence="15" key="1">
    <citation type="journal article" date="2022" name="bioRxiv">
        <title>Sequencing and chromosome-scale assembly of the giantPleurodeles waltlgenome.</title>
        <authorList>
            <person name="Brown T."/>
            <person name="Elewa A."/>
            <person name="Iarovenko S."/>
            <person name="Subramanian E."/>
            <person name="Araus A.J."/>
            <person name="Petzold A."/>
            <person name="Susuki M."/>
            <person name="Suzuki K.-i.T."/>
            <person name="Hayashi T."/>
            <person name="Toyoda A."/>
            <person name="Oliveira C."/>
            <person name="Osipova E."/>
            <person name="Leigh N.D."/>
            <person name="Simon A."/>
            <person name="Yun M.H."/>
        </authorList>
    </citation>
    <scope>NUCLEOTIDE SEQUENCE</scope>
    <source>
        <strain evidence="15">20211129_DDA</strain>
        <tissue evidence="15">Liver</tissue>
    </source>
</reference>
<dbReference type="PROSITE" id="PS51060">
    <property type="entry name" value="PARP_ALPHA_HD"/>
    <property type="match status" value="1"/>
</dbReference>
<dbReference type="Proteomes" id="UP001066276">
    <property type="component" value="Chromosome 8"/>
</dbReference>
<evidence type="ECO:0000256" key="3">
    <source>
        <dbReference type="ARBA" id="ARBA00022679"/>
    </source>
</evidence>
<accession>A0AAV7NFT7</accession>
<evidence type="ECO:0000259" key="10">
    <source>
        <dbReference type="PROSITE" id="PS50172"/>
    </source>
</evidence>
<dbReference type="Gene3D" id="3.40.50.10190">
    <property type="entry name" value="BRCT domain"/>
    <property type="match status" value="1"/>
</dbReference>
<keyword evidence="6" id="KW-0539">Nucleus</keyword>
<keyword evidence="4" id="KW-0548">Nucleotidyltransferase</keyword>
<dbReference type="InterPro" id="IPR031273">
    <property type="entry name" value="PARP4"/>
</dbReference>
<keyword evidence="16" id="KW-1185">Reference proteome</keyword>
<feature type="domain" description="VWFA" evidence="11">
    <location>
        <begin position="912"/>
        <end position="1078"/>
    </location>
</feature>
<dbReference type="SUPFAM" id="SSF53300">
    <property type="entry name" value="vWA-like"/>
    <property type="match status" value="1"/>
</dbReference>
<feature type="compositionally biased region" description="Basic and acidic residues" evidence="9">
    <location>
        <begin position="1266"/>
        <end position="1276"/>
    </location>
</feature>
<dbReference type="InterPro" id="IPR013694">
    <property type="entry name" value="VIT"/>
</dbReference>
<dbReference type="GO" id="GO:0016779">
    <property type="term" value="F:nucleotidyltransferase activity"/>
    <property type="evidence" value="ECO:0007669"/>
    <property type="project" value="UniProtKB-KW"/>
</dbReference>
<dbReference type="Pfam" id="PF26156">
    <property type="entry name" value="PARP4_MVP-ID"/>
    <property type="match status" value="1"/>
</dbReference>
<comment type="caution">
    <text evidence="15">The sequence shown here is derived from an EMBL/GenBank/DDBJ whole genome shotgun (WGS) entry which is preliminary data.</text>
</comment>
<dbReference type="Pfam" id="PF13768">
    <property type="entry name" value="VWA_3"/>
    <property type="match status" value="1"/>
</dbReference>
<dbReference type="GO" id="GO:0005737">
    <property type="term" value="C:cytoplasm"/>
    <property type="evidence" value="ECO:0007669"/>
    <property type="project" value="TreeGrafter"/>
</dbReference>
<dbReference type="Gene3D" id="3.90.228.10">
    <property type="match status" value="1"/>
</dbReference>
<evidence type="ECO:0000256" key="4">
    <source>
        <dbReference type="ARBA" id="ARBA00022695"/>
    </source>
</evidence>
<dbReference type="PROSITE" id="PS50234">
    <property type="entry name" value="VWFA"/>
    <property type="match status" value="1"/>
</dbReference>
<feature type="domain" description="PARP catalytic" evidence="12">
    <location>
        <begin position="402"/>
        <end position="607"/>
    </location>
</feature>
<dbReference type="FunFam" id="3.90.228.10:FF:000013">
    <property type="entry name" value="Poly [ADP-ribose] polymerase"/>
    <property type="match status" value="1"/>
</dbReference>
<dbReference type="Gene3D" id="3.40.50.410">
    <property type="entry name" value="von Willebrand factor, type A domain"/>
    <property type="match status" value="1"/>
</dbReference>
<comment type="subcellular location">
    <subcellularLocation>
        <location evidence="1">Nucleus</location>
    </subcellularLocation>
</comment>
<dbReference type="InterPro" id="IPR001357">
    <property type="entry name" value="BRCT_dom"/>
</dbReference>
<feature type="region of interest" description="Disordered" evidence="9">
    <location>
        <begin position="1382"/>
        <end position="1403"/>
    </location>
</feature>
<dbReference type="PROSITE" id="PS51468">
    <property type="entry name" value="VIT"/>
    <property type="match status" value="1"/>
</dbReference>
<evidence type="ECO:0000313" key="16">
    <source>
        <dbReference type="Proteomes" id="UP001066276"/>
    </source>
</evidence>
<dbReference type="InterPro" id="IPR012317">
    <property type="entry name" value="Poly(ADP-ribose)pol_cat_dom"/>
</dbReference>
<dbReference type="EMBL" id="JANPWB010000012">
    <property type="protein sequence ID" value="KAJ1113740.1"/>
    <property type="molecule type" value="Genomic_DNA"/>
</dbReference>
<evidence type="ECO:0000256" key="9">
    <source>
        <dbReference type="SAM" id="MobiDB-lite"/>
    </source>
</evidence>
<dbReference type="PROSITE" id="PS50172">
    <property type="entry name" value="BRCT"/>
    <property type="match status" value="1"/>
</dbReference>
<dbReference type="GO" id="GO:0003950">
    <property type="term" value="F:NAD+ poly-ADP-ribosyltransferase activity"/>
    <property type="evidence" value="ECO:0007669"/>
    <property type="project" value="UniProtKB-UniRule"/>
</dbReference>
<evidence type="ECO:0000259" key="12">
    <source>
        <dbReference type="PROSITE" id="PS51059"/>
    </source>
</evidence>
<evidence type="ECO:0000256" key="5">
    <source>
        <dbReference type="ARBA" id="ARBA00023027"/>
    </source>
</evidence>
<dbReference type="SMART" id="SM00292">
    <property type="entry name" value="BRCT"/>
    <property type="match status" value="1"/>
</dbReference>
<organism evidence="15 16">
    <name type="scientific">Pleurodeles waltl</name>
    <name type="common">Iberian ribbed newt</name>
    <dbReference type="NCBI Taxonomy" id="8319"/>
    <lineage>
        <taxon>Eukaryota</taxon>
        <taxon>Metazoa</taxon>
        <taxon>Chordata</taxon>
        <taxon>Craniata</taxon>
        <taxon>Vertebrata</taxon>
        <taxon>Euteleostomi</taxon>
        <taxon>Amphibia</taxon>
        <taxon>Batrachia</taxon>
        <taxon>Caudata</taxon>
        <taxon>Salamandroidea</taxon>
        <taxon>Salamandridae</taxon>
        <taxon>Pleurodelinae</taxon>
        <taxon>Pleurodeles</taxon>
    </lineage>
</organism>
<sequence>MAWKPWKITLRTTYHPDVAEGGGARAQEKEPLMMAAEVFADCVFFLKVNHLPAQDKKRLKAIIKDKGGTISFVLNKKCTHVIAENADALTSRHQQNIKKNHIPIVGIDFIMNLANKITGSCDKSLPEKLDTSCEVVAKNKTPTQGKEHFKTLEESAEKEKKKSEKRVHIEIDPDRVNFHQDLEVAKYAALEKALSRLPSEVAVIELQCLTGQLDLPFQIVVHLGSSNGVQSKLNYFQFETSEEACKKYHFCVKDLKNKGYILRKGVPQDAVHLTSEKLKEMLLQDAINATTVSVEISTFVELIWVEALGHLDHILLHPVNRISLNDVSKAEGVLLQVRKALDKGDTVDTLIPLMSEFYRIIRHKNEKDLDINKKLLSTKETLCQVIRDLVSVCETNLYSPNPPSLAKYHALRCMIQYVNPNSDEFIQLKEQVLQNNHSGSQVTVLNIYRVGRINEAAEFESSLGNIQLLLHASAACNYVGILSRGLLLPKVVVDDHGVERTDIGNLGSGIYFSDSISTSMKYTAPTQTDGSRLLVICEVALGNCLDLNKKDFSLANAPPGYHSVHGIRKAPGLVTDFEDDEYVVYNTSQIKMKYVVQFCTTEDNIKEFCPNVNIAEEDGNVEEHSDLISQTDDNDILDIKPLEEMKAGLLDTSGNPIPLEGVHIKGKILDLIAQVVVFQRYTNRSTVPIEAKYVFPLDSTAAVCGFEAFINGKHIIGEVKEKQEAHREYREAVSQGHGAYLMDQDAPDVFTVSVGNLPPQATVIIKITYVTELSTIYGTVRFMVPGAVAPWQAHQALNENTQDTVEKICIKEGDAKKGAFSLDLAIEMPSKIEAIYCGTHRIKLKKTDCKAVISTEEDSTLDSRGFRLKIQLSDIYLPRMWVEKHPDKESEACMLVFQPDFDTESEEPEFNEVIICLDCSNSMSSVFQQAKKIALFALKMFSNDTSLNIIKFGTSYEEFCTYSRRQSDLELLEKFIKSAKPSMGNTDFWKPLHSLSLLVPSKGIRNILLISDGHIQNESGTFQIVKNNAKHTRLFTCGVGSTVNRHMLRSLAKYGAGAFEYFDEKSKYNWKKKVCDQISRMESEGCNSVSVKWQQFNQNAPEPIQAPAEIQSIFSSERVLVYGFVPHCTQAKLRALLRKQEIETMVSTTELQKTKGTILHKLTARALIRDYEDGILHEKENEHEMRKQMLKLMIIELSKEYSIVTQFTSFVAIEKRDTMESQVDIPNILQLMAAEDIDFLPYMAWEEDPDHRERSAESSSSSDSTEVDHEEDREFAESSSLVNLPEFDYIEHHKKTSESSSSSDYMELEYEENLEVAADSYVEAHEAEVPQLKPERCSLAFRRRACDSQEFSSVLSPPPAAEEVLPAPEGLILYDPAPPSLALSESFPSHPPPPPRRTGLAKPLPYARAPQLPSYQSTAPSVLRCPPAAPPSLVLLAPRPAALLAPRPPELGHSLEFSGPLQAGARVFSDVPNAFRSLMRKDTSTRVSFIEPEPRLVQFSAASASSSVGPSLPDNVAFSAGLGSYVGDCSLTPQNKYSVPSIFASSSGTSLFPRSEDKVMMQTGGSVSEIGSGFFGKTSAGGFGMGQMMQTDGAISEIDSGLFGKTSAGGFGMIQSDRHRPSMPKLIQKYKADPNWAHLFLLQTPDHYWELNSALQMALKVDVNYLINVFLVQKGLNSLGPKGKEMVLRLIATLLVLQVFRQAEELSGIRFISLMKLDESSVKTDNYWRLSKAIHWARNIDRQYPGICNRLDLGKDWNSATRKLLGIDPIKDSSPLAKAVYAC</sequence>
<dbReference type="SMART" id="SM00327">
    <property type="entry name" value="VWA"/>
    <property type="match status" value="1"/>
</dbReference>
<dbReference type="InterPro" id="IPR036420">
    <property type="entry name" value="BRCT_dom_sf"/>
</dbReference>
<protein>
    <recommendedName>
        <fullName evidence="8">Poly [ADP-ribose] polymerase</fullName>
        <shortName evidence="8">PARP</shortName>
        <ecNumber evidence="8">2.4.2.-</ecNumber>
    </recommendedName>
</protein>
<name>A0AAV7NFT7_PLEWA</name>
<feature type="domain" description="PARP alpha-helical" evidence="13">
    <location>
        <begin position="275"/>
        <end position="403"/>
    </location>
</feature>
<dbReference type="GO" id="GO:0005634">
    <property type="term" value="C:nucleus"/>
    <property type="evidence" value="ECO:0007669"/>
    <property type="project" value="UniProtKB-SubCell"/>
</dbReference>
<gene>
    <name evidence="15" type="ORF">NDU88_001982</name>
</gene>
<evidence type="ECO:0000259" key="11">
    <source>
        <dbReference type="PROSITE" id="PS50234"/>
    </source>
</evidence>
<feature type="region of interest" description="Disordered" evidence="9">
    <location>
        <begin position="1249"/>
        <end position="1279"/>
    </location>
</feature>
<dbReference type="InterPro" id="IPR036465">
    <property type="entry name" value="vWFA_dom_sf"/>
</dbReference>
<proteinExistence type="inferred from homology"/>
<evidence type="ECO:0000256" key="7">
    <source>
        <dbReference type="ARBA" id="ARBA00024347"/>
    </source>
</evidence>
<dbReference type="SMART" id="SM00609">
    <property type="entry name" value="VIT"/>
    <property type="match status" value="1"/>
</dbReference>
<evidence type="ECO:0000256" key="8">
    <source>
        <dbReference type="RuleBase" id="RU362114"/>
    </source>
</evidence>
<evidence type="ECO:0000259" key="14">
    <source>
        <dbReference type="PROSITE" id="PS51468"/>
    </source>
</evidence>
<dbReference type="Pfam" id="PF00644">
    <property type="entry name" value="PARP"/>
    <property type="match status" value="1"/>
</dbReference>
<feature type="domain" description="BRCT" evidence="10">
    <location>
        <begin position="34"/>
        <end position="112"/>
    </location>
</feature>
<dbReference type="InterPro" id="IPR004102">
    <property type="entry name" value="Poly(ADP-ribose)pol_reg_dom"/>
</dbReference>
<dbReference type="PANTHER" id="PTHR46530:SF1">
    <property type="entry name" value="PROTEIN MONO-ADP-RIBOSYLTRANSFERASE PARP4"/>
    <property type="match status" value="1"/>
</dbReference>
<evidence type="ECO:0000313" key="15">
    <source>
        <dbReference type="EMBL" id="KAJ1113740.1"/>
    </source>
</evidence>
<keyword evidence="5 8" id="KW-0520">NAD</keyword>
<dbReference type="SUPFAM" id="SSF56399">
    <property type="entry name" value="ADP-ribosylation"/>
    <property type="match status" value="1"/>
</dbReference>
<dbReference type="EC" id="2.4.2.-" evidence="8"/>
<keyword evidence="2 8" id="KW-0328">Glycosyltransferase</keyword>
<evidence type="ECO:0000256" key="6">
    <source>
        <dbReference type="ARBA" id="ARBA00023242"/>
    </source>
</evidence>
<evidence type="ECO:0000256" key="1">
    <source>
        <dbReference type="ARBA" id="ARBA00004123"/>
    </source>
</evidence>
<dbReference type="PANTHER" id="PTHR46530">
    <property type="entry name" value="PROTEIN MONO-ADP-RIBOSYLTRANSFERASE PARP4"/>
    <property type="match status" value="1"/>
</dbReference>
<dbReference type="InterPro" id="IPR002035">
    <property type="entry name" value="VWF_A"/>
</dbReference>
<dbReference type="SUPFAM" id="SSF47587">
    <property type="entry name" value="Domain of poly(ADP-ribose) polymerase"/>
    <property type="match status" value="1"/>
</dbReference>
<comment type="similarity">
    <text evidence="7">Belongs to the ARTD/PARP family.</text>
</comment>
<keyword evidence="3 8" id="KW-0808">Transferase</keyword>
<feature type="domain" description="VIT" evidence="14">
    <location>
        <begin position="643"/>
        <end position="771"/>
    </location>
</feature>
<dbReference type="InterPro" id="IPR058905">
    <property type="entry name" value="WGR-like_PARP4"/>
</dbReference>